<dbReference type="EMBL" id="JBJUIK010000005">
    <property type="protein sequence ID" value="KAL3527598.1"/>
    <property type="molecule type" value="Genomic_DNA"/>
</dbReference>
<gene>
    <name evidence="1" type="ORF">ACH5RR_012254</name>
</gene>
<evidence type="ECO:0000313" key="1">
    <source>
        <dbReference type="EMBL" id="KAL3527598.1"/>
    </source>
</evidence>
<dbReference type="AlphaFoldDB" id="A0ABD3AD33"/>
<name>A0ABD3AD33_9GENT</name>
<evidence type="ECO:0000313" key="2">
    <source>
        <dbReference type="Proteomes" id="UP001630127"/>
    </source>
</evidence>
<reference evidence="1 2" key="1">
    <citation type="submission" date="2024-11" db="EMBL/GenBank/DDBJ databases">
        <title>A near-complete genome assembly of Cinchona calisaya.</title>
        <authorList>
            <person name="Lian D.C."/>
            <person name="Zhao X.W."/>
            <person name="Wei L."/>
        </authorList>
    </citation>
    <scope>NUCLEOTIDE SEQUENCE [LARGE SCALE GENOMIC DNA]</scope>
    <source>
        <tissue evidence="1">Nenye</tissue>
    </source>
</reference>
<keyword evidence="2" id="KW-1185">Reference proteome</keyword>
<comment type="caution">
    <text evidence="1">The sequence shown here is derived from an EMBL/GenBank/DDBJ whole genome shotgun (WGS) entry which is preliminary data.</text>
</comment>
<protein>
    <submittedName>
        <fullName evidence="1">Uncharacterized protein</fullName>
    </submittedName>
</protein>
<proteinExistence type="predicted"/>
<accession>A0ABD3AD33</accession>
<organism evidence="1 2">
    <name type="scientific">Cinchona calisaya</name>
    <dbReference type="NCBI Taxonomy" id="153742"/>
    <lineage>
        <taxon>Eukaryota</taxon>
        <taxon>Viridiplantae</taxon>
        <taxon>Streptophyta</taxon>
        <taxon>Embryophyta</taxon>
        <taxon>Tracheophyta</taxon>
        <taxon>Spermatophyta</taxon>
        <taxon>Magnoliopsida</taxon>
        <taxon>eudicotyledons</taxon>
        <taxon>Gunneridae</taxon>
        <taxon>Pentapetalae</taxon>
        <taxon>asterids</taxon>
        <taxon>lamiids</taxon>
        <taxon>Gentianales</taxon>
        <taxon>Rubiaceae</taxon>
        <taxon>Cinchonoideae</taxon>
        <taxon>Cinchoneae</taxon>
        <taxon>Cinchona</taxon>
    </lineage>
</organism>
<dbReference type="Proteomes" id="UP001630127">
    <property type="component" value="Unassembled WGS sequence"/>
</dbReference>
<sequence length="141" mass="16162">MLHSTSSGWGTRDLRYQYQWCHCGKKAMVKIVDSEKPTKAMLYFVCEKKEYNFWAWCIPINNVTNETEEVDQTNFSSCVKNEASDGFKRRLKNLEEMIGMMKVLMLGCVADKPISVRNAELVLAEPLPNIPATAHLSYHPN</sequence>